<keyword evidence="4" id="KW-1185">Reference proteome</keyword>
<organism evidence="3 4">
    <name type="scientific">Actinospica durhamensis</name>
    <dbReference type="NCBI Taxonomy" id="1508375"/>
    <lineage>
        <taxon>Bacteria</taxon>
        <taxon>Bacillati</taxon>
        <taxon>Actinomycetota</taxon>
        <taxon>Actinomycetes</taxon>
        <taxon>Catenulisporales</taxon>
        <taxon>Actinospicaceae</taxon>
        <taxon>Actinospica</taxon>
    </lineage>
</organism>
<name>A0A941EWN9_9ACTN</name>
<protein>
    <submittedName>
        <fullName evidence="3">Uncharacterized protein</fullName>
    </submittedName>
</protein>
<keyword evidence="2" id="KW-0812">Transmembrane</keyword>
<feature type="region of interest" description="Disordered" evidence="1">
    <location>
        <begin position="2338"/>
        <end position="2363"/>
    </location>
</feature>
<sequence length="2363" mass="251957">MSSRPTDWSPLGLTGDPTPGDYDSVMAVSTYMQAINTSAGVVKQGLDAIYGTATSTENFAGQTATALTGLITTELHHFLENVATSFAEASAAVSTFAAALQEQQSVADTALSQAQGLNKTTDAAQIQSLANTASGAGDTLNSASSTASTAVDNAASLVTWPDTFWDRFWEALGWLAIFLMIPAILFGGGFALLAFGLNFILFIKSAVDFFSGKESAGAFLLSFLGILAPTTEPLDVLGILKGLISGIKSLGSASVTFLSDGIKTFGNLVELFGGARLFLNAIPELALDVVKVGGLYVVDTIKSIPAFVATGGKLLLDGITGLPKTISTELGGTKWLRIFLPVTAKEIDVVGLGGALRLGVLERGLGFSADPVLNFKMAIQGLKTGTPSLIKLGSLSSDLHLADFKGGGDLVHLDPANSALATLRPDFNPHLTLNPADLSAPSRMAINRLDDSVLLQNPTELTHLFNHEAIVINTGDMTIVKFTEGIRPASVPSLETPAHVGSLGSVTTSITPLVTDFKLAGFSADLKVVSTTPISTTVNTVTSLLHDPQRALDLLDHTGGANLGTRGVSSAVPKDLAGTPGVSSTVHTTVTTNDLVGIGDKGMGDKGKAPAFDPANAGTVGSLDGHAVPLPLRPDQIGPVTLQDAWLSYQAAHIDVANAAEKVDQFAGKVGESSTGMSAAEQQAHAEMTDALSRLDRANVEMTGLGADPLQWMKWQHDADQAYLKEHPGLLGGGKRPTRALDLRNAQNEHLGTATLHFDTRTGELARPNGITEPLHFDQLENGVLRVYDPVSSLEWHQFTPNGVLHSTNHLILDQVGDVVGELRVNATGTRAVTEINGVQHAWDHTGHAGGGFTLTAPGTGVHQLYDAMHVHIETRTDLARPGGAPLGATIVTDLRGPNPVHSLTGAGGFDTLTALGPGWRLEDSATAHFSVFGGDGVLAHEGFPVRAPGGRDLGEYAHDYAAHTHTITRPDGTIETYHATPGPNGTMRFVDTADANHWVEMDGHGNVGAEGHTVDPTRVIELDHTAGAAEIIENAATRHGGPFALDHAGNITVTDATTGVREVFGHDLQHLETQTDLFAHNGNGFNATVTADFRGAAPRYRATGPGSAGRALTPVHGGGWELRDPLTGQGYRFGADGRQTDEIFTLHGAPGGAAGAGGAGGGAADLGEVDFDLATGDGTFLPAAGGPARQITVTQTATGGWRVADRADNRFWLESDGQRNLITEGRGTNRPGGAPDGTLTIYHVADPTHPANSATTAENGFGTDWNRYAANADGSYDLDGPSGALRRYDAQNALAEEHVPLRNTGTRAGLVLHADYRANPPVYSVHDANGAMAHVNVAAHNGGVRVTDTRANGGGGYKSFDRYGVLTDERIPVLDRRGRWNQTSYQVDYAAVPGGPARATWTLLDDRTGNPFTSTRGMTGNLTRPAYNAAGDVRVRPNGDLHLIGGDGSPVFMRENPGGARGFELFRDGAGKRYWHEFSADGRGFHTEPVSSGSRDFGTEPDSAVSRDVTTGGRTVRTFRKALDGGIVRADRMPNGTWHWTRFNGRGDETLSGVRTFSPTGDGWTDKALINGVEHVAQRQYSRLSLSGTAAHYREYAVDGVAGAYTVRPNYKEISPQAKDTGSASGPLTVTRLSEQRPPHWLWKTTDNLSWYDKTFAYFFGRKYGALDFPHNGWLLGDSRLQIFHWEETGGAGTRGVRAVLPDGSSADFTEAGLFVRGTTKLETGHTIEVKTDVTPPGHAGPGRALVWKRLDANKQVVDSGFRYYVNDHDWVEVSDPFANPAAPHPAYQPGTPAVTRMSVHDNGDVTEFTDPAHRPTFDPATSTVTGHPLGAGPSSTRNSLGQIVGRTDRWHAGAVTGLGDARTGEWRWTGPAGGGTRISSRNTRWTGSWDDSYTDFRQAPDGPWQMAHDYRSLDKGTSLTSEFDATSNRWRSVYRDAQGNEVLDAAHPLGLRQFDHGGGDWRDVPPAGKLNTPWRDLHPTQLDAHGNPLVLRQTFDGRVRIYSATDHTGNAWKEYDHGAVFRERKPAPDGSGLWRETQSWQKQWRETTAGGGLVRYRALSGRVWERTPLGQWKMVGREFEYRGLANEFRGYNRSLREVNRREYAVADGAVGSFHGEGRNIGQKALLDFAQDYVLDVVANIIITGAENDWNYSGDDWGKIFLGGALSGGVKTLGGVLHEKSSWLKGTKDGIANVDGGKDFNRNPYNHDKTWDNEWAGNETPPRWRSTMYDYSVSTLGFGMLGSFVSNSVTAALFGVGSQHVKEYGADALKVGGISALGTLSGGLVVGLPKTIAHQLSSGRLFHRGGVADLTLIFGEKLFEKWSITYKLIPALGLKPHPIEPTTSEPTTTDTAKTDAPGQSQG</sequence>
<dbReference type="RefSeq" id="WP_212530843.1">
    <property type="nucleotide sequence ID" value="NZ_JAGSOG010000138.1"/>
</dbReference>
<keyword evidence="2" id="KW-1133">Transmembrane helix</keyword>
<feature type="compositionally biased region" description="Low complexity" evidence="1">
    <location>
        <begin position="2341"/>
        <end position="2363"/>
    </location>
</feature>
<keyword evidence="2" id="KW-0472">Membrane</keyword>
<comment type="caution">
    <text evidence="3">The sequence shown here is derived from an EMBL/GenBank/DDBJ whole genome shotgun (WGS) entry which is preliminary data.</text>
</comment>
<gene>
    <name evidence="3" type="ORF">KDL01_24010</name>
</gene>
<evidence type="ECO:0000313" key="4">
    <source>
        <dbReference type="Proteomes" id="UP000675781"/>
    </source>
</evidence>
<accession>A0A941EWN9</accession>
<feature type="region of interest" description="Disordered" evidence="1">
    <location>
        <begin position="1490"/>
        <end position="1511"/>
    </location>
</feature>
<dbReference type="EMBL" id="JAGSOG010000138">
    <property type="protein sequence ID" value="MBR7836364.1"/>
    <property type="molecule type" value="Genomic_DNA"/>
</dbReference>
<evidence type="ECO:0000256" key="1">
    <source>
        <dbReference type="SAM" id="MobiDB-lite"/>
    </source>
</evidence>
<evidence type="ECO:0000313" key="3">
    <source>
        <dbReference type="EMBL" id="MBR7836364.1"/>
    </source>
</evidence>
<reference evidence="3" key="1">
    <citation type="submission" date="2021-04" db="EMBL/GenBank/DDBJ databases">
        <title>Genome based classification of Actinospica acidithermotolerans sp. nov., an actinobacterium isolated from an Indonesian hot spring.</title>
        <authorList>
            <person name="Kusuma A.B."/>
            <person name="Putra K.E."/>
            <person name="Nafisah S."/>
            <person name="Loh J."/>
            <person name="Nouioui I."/>
            <person name="Goodfellow M."/>
        </authorList>
    </citation>
    <scope>NUCLEOTIDE SEQUENCE</scope>
    <source>
        <strain evidence="3">CSCA 57</strain>
    </source>
</reference>
<feature type="transmembrane region" description="Helical" evidence="2">
    <location>
        <begin position="174"/>
        <end position="203"/>
    </location>
</feature>
<proteinExistence type="predicted"/>
<evidence type="ECO:0000256" key="2">
    <source>
        <dbReference type="SAM" id="Phobius"/>
    </source>
</evidence>
<dbReference type="Proteomes" id="UP000675781">
    <property type="component" value="Unassembled WGS sequence"/>
</dbReference>